<gene>
    <name evidence="12" type="primary">LOC109471419</name>
</gene>
<protein>
    <submittedName>
        <fullName evidence="12">CMP-N-acetylneuraminate-poly-alpha-2, 8-sialyltransferase-like</fullName>
    </submittedName>
</protein>
<keyword evidence="5" id="KW-0812">Transmembrane</keyword>
<keyword evidence="6" id="KW-0735">Signal-anchor</keyword>
<evidence type="ECO:0000256" key="3">
    <source>
        <dbReference type="ARBA" id="ARBA00022676"/>
    </source>
</evidence>
<reference evidence="12" key="1">
    <citation type="submission" date="2025-08" db="UniProtKB">
        <authorList>
            <consortium name="RefSeq"/>
        </authorList>
    </citation>
    <scope>IDENTIFICATION</scope>
    <source>
        <tissue evidence="12">Gonad</tissue>
    </source>
</reference>
<evidence type="ECO:0000256" key="4">
    <source>
        <dbReference type="ARBA" id="ARBA00022679"/>
    </source>
</evidence>
<comment type="similarity">
    <text evidence="2">Belongs to the glycosyltransferase 29 family.</text>
</comment>
<evidence type="ECO:0000256" key="7">
    <source>
        <dbReference type="ARBA" id="ARBA00022989"/>
    </source>
</evidence>
<keyword evidence="10" id="KW-0325">Glycoprotein</keyword>
<dbReference type="RefSeq" id="XP_019626263.1">
    <property type="nucleotide sequence ID" value="XM_019770704.1"/>
</dbReference>
<dbReference type="CDD" id="cd23963">
    <property type="entry name" value="GT29_ST8SIA"/>
    <property type="match status" value="1"/>
</dbReference>
<dbReference type="InterPro" id="IPR001675">
    <property type="entry name" value="Glyco_trans_29"/>
</dbReference>
<keyword evidence="4" id="KW-0808">Transferase</keyword>
<keyword evidence="11" id="KW-1185">Reference proteome</keyword>
<dbReference type="KEGG" id="bbel:109471419"/>
<dbReference type="GO" id="GO:0009311">
    <property type="term" value="P:oligosaccharide metabolic process"/>
    <property type="evidence" value="ECO:0007669"/>
    <property type="project" value="TreeGrafter"/>
</dbReference>
<evidence type="ECO:0000256" key="10">
    <source>
        <dbReference type="ARBA" id="ARBA00023180"/>
    </source>
</evidence>
<evidence type="ECO:0000313" key="12">
    <source>
        <dbReference type="RefSeq" id="XP_019626263.1"/>
    </source>
</evidence>
<evidence type="ECO:0000313" key="11">
    <source>
        <dbReference type="Proteomes" id="UP000515135"/>
    </source>
</evidence>
<keyword evidence="9" id="KW-0472">Membrane</keyword>
<keyword evidence="3" id="KW-0328">Glycosyltransferase</keyword>
<dbReference type="GO" id="GO:0006491">
    <property type="term" value="P:N-glycan processing"/>
    <property type="evidence" value="ECO:0007669"/>
    <property type="project" value="TreeGrafter"/>
</dbReference>
<dbReference type="InterPro" id="IPR038578">
    <property type="entry name" value="GT29-like_sf"/>
</dbReference>
<dbReference type="InterPro" id="IPR050943">
    <property type="entry name" value="Glycosyltr_29_Sialyltrsf"/>
</dbReference>
<evidence type="ECO:0000256" key="9">
    <source>
        <dbReference type="ARBA" id="ARBA00023136"/>
    </source>
</evidence>
<organism evidence="11 12">
    <name type="scientific">Branchiostoma belcheri</name>
    <name type="common">Amphioxus</name>
    <dbReference type="NCBI Taxonomy" id="7741"/>
    <lineage>
        <taxon>Eukaryota</taxon>
        <taxon>Metazoa</taxon>
        <taxon>Chordata</taxon>
        <taxon>Cephalochordata</taxon>
        <taxon>Leptocardii</taxon>
        <taxon>Amphioxiformes</taxon>
        <taxon>Branchiostomatidae</taxon>
        <taxon>Branchiostoma</taxon>
    </lineage>
</organism>
<dbReference type="GO" id="GO:0000139">
    <property type="term" value="C:Golgi membrane"/>
    <property type="evidence" value="ECO:0007669"/>
    <property type="project" value="UniProtKB-SubCell"/>
</dbReference>
<dbReference type="PANTHER" id="PTHR11987">
    <property type="entry name" value="ALPHA-2,8-SIALYLTRANSFERASE"/>
    <property type="match status" value="1"/>
</dbReference>
<evidence type="ECO:0000256" key="8">
    <source>
        <dbReference type="ARBA" id="ARBA00023034"/>
    </source>
</evidence>
<proteinExistence type="inferred from homology"/>
<evidence type="ECO:0000256" key="1">
    <source>
        <dbReference type="ARBA" id="ARBA00004323"/>
    </source>
</evidence>
<keyword evidence="8" id="KW-0333">Golgi apparatus</keyword>
<evidence type="ECO:0000256" key="2">
    <source>
        <dbReference type="ARBA" id="ARBA00006003"/>
    </source>
</evidence>
<dbReference type="Gene3D" id="3.90.1480.20">
    <property type="entry name" value="Glycosyl transferase family 29"/>
    <property type="match status" value="1"/>
</dbReference>
<dbReference type="GeneID" id="109471419"/>
<keyword evidence="7" id="KW-1133">Transmembrane helix</keyword>
<evidence type="ECO:0000256" key="5">
    <source>
        <dbReference type="ARBA" id="ARBA00022692"/>
    </source>
</evidence>
<accession>A0A6P4YPE7</accession>
<dbReference type="AlphaFoldDB" id="A0A6P4YPE7"/>
<dbReference type="GO" id="GO:0003828">
    <property type="term" value="F:alpha-N-acetylneuraminate alpha-2,8-sialyltransferase activity"/>
    <property type="evidence" value="ECO:0007669"/>
    <property type="project" value="TreeGrafter"/>
</dbReference>
<comment type="subcellular location">
    <subcellularLocation>
        <location evidence="1">Golgi apparatus membrane</location>
        <topology evidence="1">Single-pass type II membrane protein</topology>
    </subcellularLocation>
</comment>
<sequence length="283" mass="32070">MSTQPDGVWDFGDLAPASTWQFDAGALNVVRKYTAKLTLQKRTQEVKLGKVQRDSAIPFGHYYNTCAVIGNSGVLLGSGCGKEIDSMDYVIRIDLPVISGFEKDVGRRTNMTVLNHRTPTRMERSSQMKNRSEDVYDSRMKDAEAGVLLSDPRAQPQIAKALGVYNLSFSLLKMKGGIKDKINKIASSVAKKKMKGPTIGLISVLMMTTFCNHSHMYGFFPYFKDANNKPIRYHYYPNDRVYPPLEDNFDPRAHHDTNKEYEFHRDLHRRGVLKMHLGRCGDP</sequence>
<dbReference type="PANTHER" id="PTHR11987:SF53">
    <property type="entry name" value="ALPHA-2,8-SIALYLTRANSFERASE 8F-LIKE"/>
    <property type="match status" value="1"/>
</dbReference>
<dbReference type="OrthoDB" id="10264956at2759"/>
<dbReference type="Proteomes" id="UP000515135">
    <property type="component" value="Unplaced"/>
</dbReference>
<name>A0A6P4YPE7_BRABE</name>
<evidence type="ECO:0000256" key="6">
    <source>
        <dbReference type="ARBA" id="ARBA00022968"/>
    </source>
</evidence>
<dbReference type="Pfam" id="PF00777">
    <property type="entry name" value="Glyco_transf_29"/>
    <property type="match status" value="1"/>
</dbReference>